<evidence type="ECO:0000313" key="2">
    <source>
        <dbReference type="EMBL" id="MDY0395031.1"/>
    </source>
</evidence>
<evidence type="ECO:0000259" key="1">
    <source>
        <dbReference type="Pfam" id="PF01370"/>
    </source>
</evidence>
<gene>
    <name evidence="2" type="ORF">RWE15_12145</name>
</gene>
<protein>
    <submittedName>
        <fullName evidence="2">NAD-dependent epimerase/dehydratase family protein</fullName>
    </submittedName>
</protein>
<dbReference type="EMBL" id="JAWDIP010000003">
    <property type="protein sequence ID" value="MDY0395031.1"/>
    <property type="molecule type" value="Genomic_DNA"/>
</dbReference>
<comment type="caution">
    <text evidence="2">The sequence shown here is derived from an EMBL/GenBank/DDBJ whole genome shotgun (WGS) entry which is preliminary data.</text>
</comment>
<accession>A0ABU5C6S0</accession>
<proteinExistence type="predicted"/>
<evidence type="ECO:0000313" key="3">
    <source>
        <dbReference type="Proteomes" id="UP001281447"/>
    </source>
</evidence>
<dbReference type="Gene3D" id="3.40.50.720">
    <property type="entry name" value="NAD(P)-binding Rossmann-like Domain"/>
    <property type="match status" value="1"/>
</dbReference>
<keyword evidence="3" id="KW-1185">Reference proteome</keyword>
<reference evidence="2 3" key="1">
    <citation type="submission" date="2023-10" db="EMBL/GenBank/DDBJ databases">
        <title>Virgibacillus halophilus 5B73C genome.</title>
        <authorList>
            <person name="Miliotis G."/>
            <person name="Sengupta P."/>
            <person name="Hameed A."/>
            <person name="Chuvochina M."/>
            <person name="Mcdonagh F."/>
            <person name="Simpson A.C."/>
            <person name="Singh N.K."/>
            <person name="Rekha P.D."/>
            <person name="Raman K."/>
            <person name="Hugenholtz P."/>
            <person name="Venkateswaran K."/>
        </authorList>
    </citation>
    <scope>NUCLEOTIDE SEQUENCE [LARGE SCALE GENOMIC DNA]</scope>
    <source>
        <strain evidence="2 3">5B73C</strain>
    </source>
</reference>
<organism evidence="2 3">
    <name type="scientific">Tigheibacillus halophilus</name>
    <dbReference type="NCBI Taxonomy" id="361280"/>
    <lineage>
        <taxon>Bacteria</taxon>
        <taxon>Bacillati</taxon>
        <taxon>Bacillota</taxon>
        <taxon>Bacilli</taxon>
        <taxon>Bacillales</taxon>
        <taxon>Bacillaceae</taxon>
        <taxon>Tigheibacillus</taxon>
    </lineage>
</organism>
<dbReference type="Pfam" id="PF01370">
    <property type="entry name" value="Epimerase"/>
    <property type="match status" value="1"/>
</dbReference>
<dbReference type="Proteomes" id="UP001281447">
    <property type="component" value="Unassembled WGS sequence"/>
</dbReference>
<dbReference type="SUPFAM" id="SSF51735">
    <property type="entry name" value="NAD(P)-binding Rossmann-fold domains"/>
    <property type="match status" value="1"/>
</dbReference>
<name>A0ABU5C6S0_9BACI</name>
<dbReference type="InterPro" id="IPR036291">
    <property type="entry name" value="NAD(P)-bd_dom_sf"/>
</dbReference>
<dbReference type="InterPro" id="IPR001509">
    <property type="entry name" value="Epimerase_deHydtase"/>
</dbReference>
<dbReference type="InterPro" id="IPR050177">
    <property type="entry name" value="Lipid_A_modif_metabolic_enz"/>
</dbReference>
<dbReference type="PANTHER" id="PTHR43245:SF55">
    <property type="entry name" value="NAD(P)-BINDING DOMAIN-CONTAINING PROTEIN"/>
    <property type="match status" value="1"/>
</dbReference>
<sequence>MVINMKNVLVTGAGGFIGKNLIDRLHREKEVVVKQYHHGDTLSQLYQQLDESDVIYHLAGVNRPQQDEAFGRVNRGLTEQIVNYLRKKQKKPKIVFSSSTQAAFDSAYGSSKKSCRRRAEAL</sequence>
<dbReference type="PANTHER" id="PTHR43245">
    <property type="entry name" value="BIFUNCTIONAL POLYMYXIN RESISTANCE PROTEIN ARNA"/>
    <property type="match status" value="1"/>
</dbReference>
<feature type="domain" description="NAD-dependent epimerase/dehydratase" evidence="1">
    <location>
        <begin position="8"/>
        <end position="102"/>
    </location>
</feature>